<accession>A0ABZ3C827</accession>
<evidence type="ECO:0000256" key="5">
    <source>
        <dbReference type="ARBA" id="ARBA00023136"/>
    </source>
</evidence>
<dbReference type="InterPro" id="IPR003838">
    <property type="entry name" value="ABC3_permease_C"/>
</dbReference>
<feature type="domain" description="ABC3 transporter permease C-terminal" evidence="7">
    <location>
        <begin position="66"/>
        <end position="187"/>
    </location>
</feature>
<feature type="transmembrane region" description="Helical" evidence="6">
    <location>
        <begin position="298"/>
        <end position="319"/>
    </location>
</feature>
<feature type="transmembrane region" description="Helical" evidence="6">
    <location>
        <begin position="339"/>
        <end position="362"/>
    </location>
</feature>
<name>A0ABZ3C827_9ACTN</name>
<feature type="transmembrane region" description="Helical" evidence="6">
    <location>
        <begin position="207"/>
        <end position="230"/>
    </location>
</feature>
<evidence type="ECO:0000313" key="8">
    <source>
        <dbReference type="EMBL" id="WZW98369.1"/>
    </source>
</evidence>
<feature type="transmembrane region" description="Helical" evidence="6">
    <location>
        <begin position="157"/>
        <end position="176"/>
    </location>
</feature>
<dbReference type="RefSeq" id="WP_342372424.1">
    <property type="nucleotide sequence ID" value="NZ_CP115965.1"/>
</dbReference>
<sequence>MRKVYAAELRDSWPAWLGVSLAFVITNLSFVNSALVLRSGWAAVAAGKIDMMDSADFTLTPVSNFVFSGIVGLTVIATSTSMVVDSRRGSLARLGVAGAAPGQIVSSIMTQLVAVSVLSALIANIIAAATLDPFLHFLTVGVESGLVLEQPAPVYDVGVMVLANAVCIGVALLGGYGQARRAATIPPVEALRQAVAAPGERMTVLRWIGAALCVVVIVALFAGIFVMMQFRTSETVSTLMQMALAALLVFTVLVAMVAPLLIGPLARGWTALVPFRGPTWQIARKNVYVRGSRFSRSVVPIVFTIALMLGLLSLGPTIFATSAASGFEGGPITLDKAGMGAFLSLLGPALAIALAGGVGNLFMMSKQRDAELALFGITGATPTQRRVLPILEAIILTVTATIPAVLALALMLTYLYISFTGAGLVAVLSVPLSAWVVGVGATGLIMVAATFLPTLSALRLPEPRVVARLAAE</sequence>
<keyword evidence="3 6" id="KW-0812">Transmembrane</keyword>
<proteinExistence type="predicted"/>
<comment type="subcellular location">
    <subcellularLocation>
        <location evidence="1">Cell membrane</location>
        <topology evidence="1">Multi-pass membrane protein</topology>
    </subcellularLocation>
</comment>
<keyword evidence="4 6" id="KW-1133">Transmembrane helix</keyword>
<dbReference type="EMBL" id="CP115965">
    <property type="protein sequence ID" value="WZW98369.1"/>
    <property type="molecule type" value="Genomic_DNA"/>
</dbReference>
<feature type="transmembrane region" description="Helical" evidence="6">
    <location>
        <begin position="65"/>
        <end position="84"/>
    </location>
</feature>
<feature type="transmembrane region" description="Helical" evidence="6">
    <location>
        <begin position="112"/>
        <end position="137"/>
    </location>
</feature>
<keyword evidence="5 6" id="KW-0472">Membrane</keyword>
<protein>
    <recommendedName>
        <fullName evidence="7">ABC3 transporter permease C-terminal domain-containing protein</fullName>
    </recommendedName>
</protein>
<evidence type="ECO:0000313" key="9">
    <source>
        <dbReference type="Proteomes" id="UP001434337"/>
    </source>
</evidence>
<evidence type="ECO:0000256" key="1">
    <source>
        <dbReference type="ARBA" id="ARBA00004651"/>
    </source>
</evidence>
<gene>
    <name evidence="8" type="ORF">PCC79_16000</name>
</gene>
<feature type="transmembrane region" description="Helical" evidence="6">
    <location>
        <begin position="432"/>
        <end position="458"/>
    </location>
</feature>
<dbReference type="Proteomes" id="UP001434337">
    <property type="component" value="Chromosome"/>
</dbReference>
<feature type="transmembrane region" description="Helical" evidence="6">
    <location>
        <begin position="242"/>
        <end position="262"/>
    </location>
</feature>
<keyword evidence="2" id="KW-1003">Cell membrane</keyword>
<reference evidence="8 9" key="1">
    <citation type="journal article" date="2023" name="Environ Microbiome">
        <title>A coral-associated actinobacterium mitigates coral bleaching under heat stress.</title>
        <authorList>
            <person name="Li J."/>
            <person name="Zou Y."/>
            <person name="Li Q."/>
            <person name="Zhang J."/>
            <person name="Bourne D.G."/>
            <person name="Lyu Y."/>
            <person name="Liu C."/>
            <person name="Zhang S."/>
        </authorList>
    </citation>
    <scope>NUCLEOTIDE SEQUENCE [LARGE SCALE GENOMIC DNA]</scope>
    <source>
        <strain evidence="8 9">SCSIO 13291</strain>
    </source>
</reference>
<feature type="transmembrane region" description="Helical" evidence="6">
    <location>
        <begin position="393"/>
        <end position="417"/>
    </location>
</feature>
<feature type="transmembrane region" description="Helical" evidence="6">
    <location>
        <begin position="12"/>
        <end position="31"/>
    </location>
</feature>
<dbReference type="Pfam" id="PF02687">
    <property type="entry name" value="FtsX"/>
    <property type="match status" value="1"/>
</dbReference>
<evidence type="ECO:0000256" key="3">
    <source>
        <dbReference type="ARBA" id="ARBA00022692"/>
    </source>
</evidence>
<evidence type="ECO:0000259" key="7">
    <source>
        <dbReference type="Pfam" id="PF02687"/>
    </source>
</evidence>
<evidence type="ECO:0000256" key="4">
    <source>
        <dbReference type="ARBA" id="ARBA00022989"/>
    </source>
</evidence>
<organism evidence="8 9">
    <name type="scientific">Propioniciclava soli</name>
    <dbReference type="NCBI Taxonomy" id="2775081"/>
    <lineage>
        <taxon>Bacteria</taxon>
        <taxon>Bacillati</taxon>
        <taxon>Actinomycetota</taxon>
        <taxon>Actinomycetes</taxon>
        <taxon>Propionibacteriales</taxon>
        <taxon>Propionibacteriaceae</taxon>
        <taxon>Propioniciclava</taxon>
    </lineage>
</organism>
<evidence type="ECO:0000256" key="6">
    <source>
        <dbReference type="SAM" id="Phobius"/>
    </source>
</evidence>
<evidence type="ECO:0000256" key="2">
    <source>
        <dbReference type="ARBA" id="ARBA00022475"/>
    </source>
</evidence>
<keyword evidence="9" id="KW-1185">Reference proteome</keyword>